<dbReference type="PANTHER" id="PTHR33572">
    <property type="entry name" value="SPORE DEVELOPMENT REGULATOR VOSA"/>
    <property type="match status" value="1"/>
</dbReference>
<dbReference type="GO" id="GO:0005634">
    <property type="term" value="C:nucleus"/>
    <property type="evidence" value="ECO:0007669"/>
    <property type="project" value="UniProtKB-SubCell"/>
</dbReference>
<feature type="non-terminal residue" evidence="8">
    <location>
        <position position="298"/>
    </location>
</feature>
<comment type="caution">
    <text evidence="8">The sequence shown here is derived from an EMBL/GenBank/DDBJ whole genome shotgun (WGS) entry which is preliminary data.</text>
</comment>
<dbReference type="GO" id="GO:0030435">
    <property type="term" value="P:sporulation resulting in formation of a cellular spore"/>
    <property type="evidence" value="ECO:0007669"/>
    <property type="project" value="UniProtKB-KW"/>
</dbReference>
<keyword evidence="9" id="KW-1185">Reference proteome</keyword>
<evidence type="ECO:0000313" key="8">
    <source>
        <dbReference type="EMBL" id="RSL74340.1"/>
    </source>
</evidence>
<keyword evidence="5" id="KW-0539">Nucleus</keyword>
<comment type="subcellular location">
    <subcellularLocation>
        <location evidence="1">Nucleus</location>
    </subcellularLocation>
</comment>
<organism evidence="8 9">
    <name type="scientific">Fusarium oligoseptatum</name>
    <dbReference type="NCBI Taxonomy" id="2604345"/>
    <lineage>
        <taxon>Eukaryota</taxon>
        <taxon>Fungi</taxon>
        <taxon>Dikarya</taxon>
        <taxon>Ascomycota</taxon>
        <taxon>Pezizomycotina</taxon>
        <taxon>Sordariomycetes</taxon>
        <taxon>Hypocreomycetidae</taxon>
        <taxon>Hypocreales</taxon>
        <taxon>Nectriaceae</taxon>
        <taxon>Fusarium</taxon>
        <taxon>Fusarium solani species complex</taxon>
    </lineage>
</organism>
<evidence type="ECO:0000256" key="3">
    <source>
        <dbReference type="ARBA" id="ARBA00023015"/>
    </source>
</evidence>
<dbReference type="EMBL" id="NKCK01001167">
    <property type="protein sequence ID" value="RSL74340.1"/>
    <property type="molecule type" value="Genomic_DNA"/>
</dbReference>
<keyword evidence="4" id="KW-0804">Transcription</keyword>
<dbReference type="PANTHER" id="PTHR33572:SF17">
    <property type="entry name" value="SEXUAL DEVELOPMENT REGULATOR VELC"/>
    <property type="match status" value="1"/>
</dbReference>
<feature type="compositionally biased region" description="Low complexity" evidence="6">
    <location>
        <begin position="152"/>
        <end position="165"/>
    </location>
</feature>
<protein>
    <recommendedName>
        <fullName evidence="7">Velvet domain-containing protein</fullName>
    </recommendedName>
</protein>
<dbReference type="InterPro" id="IPR021740">
    <property type="entry name" value="Velvet"/>
</dbReference>
<evidence type="ECO:0000259" key="7">
    <source>
        <dbReference type="PROSITE" id="PS51821"/>
    </source>
</evidence>
<sequence>MSGEPREGHAKPYHDRQVSCAPRQSLPVSLTLPSLRDVPFHSTPIINQQGYHVAAQPRISPPFGESPWSHSLHGSHSSLSHAARSSSFVNRHVITAYPDQQVLPAVDILGSGTNVGEHAVSSVDSRPDPMRTSQHLKLLQADENHDSSVDDPNNNFGSQGQNSNPTYSLKVRQQPAAARSCGFGDRDRRMVDPPPILQLHVEGPSLVEEEARELSRYPHYVVSCSICDESGSQDFSLMPEHQQQRRLMGSLVSAPFVGKDEFNKEGCFFCFPDISCRTPGLFRLKFSLVKVDMVRAAE</sequence>
<evidence type="ECO:0000313" key="9">
    <source>
        <dbReference type="Proteomes" id="UP000287144"/>
    </source>
</evidence>
<dbReference type="InterPro" id="IPR037525">
    <property type="entry name" value="Velvet_dom"/>
</dbReference>
<evidence type="ECO:0000256" key="4">
    <source>
        <dbReference type="ARBA" id="ARBA00023163"/>
    </source>
</evidence>
<evidence type="ECO:0000256" key="2">
    <source>
        <dbReference type="ARBA" id="ARBA00022969"/>
    </source>
</evidence>
<keyword evidence="2" id="KW-0749">Sporulation</keyword>
<feature type="region of interest" description="Disordered" evidence="6">
    <location>
        <begin position="1"/>
        <end position="22"/>
    </location>
</feature>
<name>A0A428R9Y6_9HYPO</name>
<proteinExistence type="predicted"/>
<feature type="region of interest" description="Disordered" evidence="6">
    <location>
        <begin position="144"/>
        <end position="166"/>
    </location>
</feature>
<dbReference type="STRING" id="1325735.A0A428R9Y6"/>
<reference evidence="8 9" key="1">
    <citation type="submission" date="2017-06" db="EMBL/GenBank/DDBJ databases">
        <title>Comparative genomic analysis of Ambrosia Fusariam Clade fungi.</title>
        <authorList>
            <person name="Stajich J.E."/>
            <person name="Carrillo J."/>
            <person name="Kijimoto T."/>
            <person name="Eskalen A."/>
            <person name="O'Donnell K."/>
            <person name="Kasson M."/>
        </authorList>
    </citation>
    <scope>NUCLEOTIDE SEQUENCE [LARGE SCALE GENOMIC DNA]</scope>
    <source>
        <strain evidence="8 9">NRRL62579</strain>
    </source>
</reference>
<feature type="domain" description="Velvet" evidence="7">
    <location>
        <begin position="162"/>
        <end position="298"/>
    </location>
</feature>
<evidence type="ECO:0000256" key="1">
    <source>
        <dbReference type="ARBA" id="ARBA00004123"/>
    </source>
</evidence>
<dbReference type="Gene3D" id="2.60.40.3960">
    <property type="entry name" value="Velvet domain"/>
    <property type="match status" value="1"/>
</dbReference>
<accession>A0A428R9Y6</accession>
<dbReference type="InterPro" id="IPR038491">
    <property type="entry name" value="Velvet_dom_sf"/>
</dbReference>
<evidence type="ECO:0000256" key="6">
    <source>
        <dbReference type="SAM" id="MobiDB-lite"/>
    </source>
</evidence>
<keyword evidence="3" id="KW-0805">Transcription regulation</keyword>
<dbReference type="Proteomes" id="UP000287144">
    <property type="component" value="Unassembled WGS sequence"/>
</dbReference>
<feature type="compositionally biased region" description="Basic and acidic residues" evidence="6">
    <location>
        <begin position="1"/>
        <end position="17"/>
    </location>
</feature>
<dbReference type="PROSITE" id="PS51821">
    <property type="entry name" value="VELVET"/>
    <property type="match status" value="1"/>
</dbReference>
<dbReference type="AlphaFoldDB" id="A0A428R9Y6"/>
<gene>
    <name evidence="8" type="ORF">CEP52_017904</name>
</gene>
<evidence type="ECO:0000256" key="5">
    <source>
        <dbReference type="ARBA" id="ARBA00023242"/>
    </source>
</evidence>
<dbReference type="Pfam" id="PF11754">
    <property type="entry name" value="Velvet"/>
    <property type="match status" value="1"/>
</dbReference>